<dbReference type="RefSeq" id="WP_161057877.1">
    <property type="nucleotide sequence ID" value="NZ_WWCT01000032.1"/>
</dbReference>
<comment type="caution">
    <text evidence="1">The sequence shown here is derived from an EMBL/GenBank/DDBJ whole genome shotgun (WGS) entry which is preliminary data.</text>
</comment>
<proteinExistence type="predicted"/>
<dbReference type="EMBL" id="WWCT01000032">
    <property type="protein sequence ID" value="MYN30172.1"/>
    <property type="molecule type" value="Genomic_DNA"/>
</dbReference>
<reference evidence="1 2" key="1">
    <citation type="submission" date="2019-12" db="EMBL/GenBank/DDBJ databases">
        <title>Novel species isolated from a subtropical stream in China.</title>
        <authorList>
            <person name="Lu H."/>
        </authorList>
    </citation>
    <scope>NUCLEOTIDE SEQUENCE [LARGE SCALE GENOMIC DNA]</scope>
    <source>
        <strain evidence="1 2">CY42W</strain>
    </source>
</reference>
<organism evidence="1 2">
    <name type="scientific">Duganella levis</name>
    <dbReference type="NCBI Taxonomy" id="2692169"/>
    <lineage>
        <taxon>Bacteria</taxon>
        <taxon>Pseudomonadati</taxon>
        <taxon>Pseudomonadota</taxon>
        <taxon>Betaproteobacteria</taxon>
        <taxon>Burkholderiales</taxon>
        <taxon>Oxalobacteraceae</taxon>
        <taxon>Telluria group</taxon>
        <taxon>Duganella</taxon>
    </lineage>
</organism>
<evidence type="ECO:0000313" key="1">
    <source>
        <dbReference type="EMBL" id="MYN30172.1"/>
    </source>
</evidence>
<sequence length="67" mass="7959">MRQHLALSIEAMRSDMALRDDAQRAHVNLRLEYLRSEINRHIYEQGRMARDRAESLQQELIRLASQP</sequence>
<name>A0ABW9W7W9_9BURK</name>
<dbReference type="Proteomes" id="UP000642144">
    <property type="component" value="Unassembled WGS sequence"/>
</dbReference>
<gene>
    <name evidence="1" type="ORF">GTP69_27560</name>
</gene>
<evidence type="ECO:0000313" key="2">
    <source>
        <dbReference type="Proteomes" id="UP000642144"/>
    </source>
</evidence>
<keyword evidence="2" id="KW-1185">Reference proteome</keyword>
<accession>A0ABW9W7W9</accession>
<protein>
    <submittedName>
        <fullName evidence="1">Uncharacterized protein</fullName>
    </submittedName>
</protein>